<evidence type="ECO:0000313" key="13">
    <source>
        <dbReference type="EMBL" id="KAF9945086.1"/>
    </source>
</evidence>
<dbReference type="SMART" id="SM00355">
    <property type="entry name" value="ZnF_C2H2"/>
    <property type="match status" value="2"/>
</dbReference>
<dbReference type="EMBL" id="JAAAHY010002195">
    <property type="protein sequence ID" value="KAF9945086.1"/>
    <property type="molecule type" value="Genomic_DNA"/>
</dbReference>
<dbReference type="GO" id="GO:0000978">
    <property type="term" value="F:RNA polymerase II cis-regulatory region sequence-specific DNA binding"/>
    <property type="evidence" value="ECO:0007669"/>
    <property type="project" value="TreeGrafter"/>
</dbReference>
<feature type="region of interest" description="Disordered" evidence="11">
    <location>
        <begin position="135"/>
        <end position="168"/>
    </location>
</feature>
<keyword evidence="14" id="KW-1185">Reference proteome</keyword>
<evidence type="ECO:0000256" key="11">
    <source>
        <dbReference type="SAM" id="MobiDB-lite"/>
    </source>
</evidence>
<sequence length="568" mass="60520">MVSETGELPSPTLESSPAPRSPSEPNGGRAPMGMPFSQFPVASSDGPMAHAVHEIAPTAGARYHQQNGLSFSSRVIARPRTSTADIPFGMRIRDRDGVFSFGDPSNGSVPRWQTGLSAFTPVVRTDMAVCASQSMITPSPTDHGMQGRESSLRSVASSSTSSSLSSPLDGIVRSASVHSDSASAAGHHSRKSSLSSPLKAGEEQFVLGREGYYGASELKALFSQWATELKDETGPSTSSSSSPLDKRNDKGKARSSAAEGSKSLVGSSQGRFKASKLMHSRLESMRVTDRAQADGEQSNEDEEDEDEDEDEDGYGDDDEDEDDDYGMGGGQRGSAKRRASCSSSSSSSLADRKRMKVSESSLVVSRGKRGGKDKAVVKNHKCDHCDKRFSRPSQLKQHIYKHTGEKPFACDICSRHFSVSSNLKRHIRTHAANLHRQTGNRMRSNDFNAQIIDASGASSSSLGSSRQVILMYLPEGTSESSTRLVLEGLAAAVQQPSLPASLGAAVVEVHPRSAASLQNDNSGSIDNNNKNNNNNDTDNANKDETSNKVAGPSSPLLPPKNEDVEGGL</sequence>
<feature type="region of interest" description="Disordered" evidence="11">
    <location>
        <begin position="231"/>
        <end position="376"/>
    </location>
</feature>
<feature type="region of interest" description="Disordered" evidence="11">
    <location>
        <begin position="179"/>
        <end position="198"/>
    </location>
</feature>
<evidence type="ECO:0000256" key="8">
    <source>
        <dbReference type="ARBA" id="ARBA00023242"/>
    </source>
</evidence>
<dbReference type="PANTHER" id="PTHR23233:SF84">
    <property type="entry name" value="FI23031P1"/>
    <property type="match status" value="1"/>
</dbReference>
<feature type="compositionally biased region" description="Acidic residues" evidence="11">
    <location>
        <begin position="297"/>
        <end position="325"/>
    </location>
</feature>
<keyword evidence="5" id="KW-0862">Zinc</keyword>
<evidence type="ECO:0000256" key="7">
    <source>
        <dbReference type="ARBA" id="ARBA00023163"/>
    </source>
</evidence>
<keyword evidence="2" id="KW-0479">Metal-binding</keyword>
<comment type="caution">
    <text evidence="13">The sequence shown here is derived from an EMBL/GenBank/DDBJ whole genome shotgun (WGS) entry which is preliminary data.</text>
</comment>
<feature type="domain" description="C2H2-type" evidence="12">
    <location>
        <begin position="380"/>
        <end position="407"/>
    </location>
</feature>
<dbReference type="Pfam" id="PF00096">
    <property type="entry name" value="zf-C2H2"/>
    <property type="match status" value="2"/>
</dbReference>
<gene>
    <name evidence="13" type="ORF">BGZ70_004049</name>
</gene>
<dbReference type="InterPro" id="IPR051565">
    <property type="entry name" value="Sal_C2H2-zinc-finger"/>
</dbReference>
<evidence type="ECO:0000256" key="9">
    <source>
        <dbReference type="ARBA" id="ARBA00038474"/>
    </source>
</evidence>
<dbReference type="PROSITE" id="PS00028">
    <property type="entry name" value="ZINC_FINGER_C2H2_1"/>
    <property type="match status" value="2"/>
</dbReference>
<feature type="domain" description="C2H2-type" evidence="12">
    <location>
        <begin position="408"/>
        <end position="435"/>
    </location>
</feature>
<evidence type="ECO:0000256" key="6">
    <source>
        <dbReference type="ARBA" id="ARBA00023015"/>
    </source>
</evidence>
<feature type="compositionally biased region" description="Low complexity" evidence="11">
    <location>
        <begin position="152"/>
        <end position="168"/>
    </location>
</feature>
<evidence type="ECO:0000256" key="1">
    <source>
        <dbReference type="ARBA" id="ARBA00004123"/>
    </source>
</evidence>
<evidence type="ECO:0000256" key="10">
    <source>
        <dbReference type="PROSITE-ProRule" id="PRU00042"/>
    </source>
</evidence>
<reference evidence="13" key="1">
    <citation type="journal article" date="2020" name="Fungal Divers.">
        <title>Resolving the Mortierellaceae phylogeny through synthesis of multi-gene phylogenetics and phylogenomics.</title>
        <authorList>
            <person name="Vandepol N."/>
            <person name="Liber J."/>
            <person name="Desiro A."/>
            <person name="Na H."/>
            <person name="Kennedy M."/>
            <person name="Barry K."/>
            <person name="Grigoriev I.V."/>
            <person name="Miller A.N."/>
            <person name="O'Donnell K."/>
            <person name="Stajich J.E."/>
            <person name="Bonito G."/>
        </authorList>
    </citation>
    <scope>NUCLEOTIDE SEQUENCE</scope>
    <source>
        <strain evidence="13">CK1249</strain>
    </source>
</reference>
<dbReference type="GO" id="GO:0005634">
    <property type="term" value="C:nucleus"/>
    <property type="evidence" value="ECO:0007669"/>
    <property type="project" value="UniProtKB-SubCell"/>
</dbReference>
<dbReference type="FunFam" id="3.30.160.60:FF:000774">
    <property type="entry name" value="Zinc finger protein"/>
    <property type="match status" value="1"/>
</dbReference>
<keyword evidence="4 10" id="KW-0863">Zinc-finger</keyword>
<feature type="compositionally biased region" description="Low complexity" evidence="11">
    <location>
        <begin position="14"/>
        <end position="25"/>
    </location>
</feature>
<proteinExistence type="inferred from homology"/>
<dbReference type="SUPFAM" id="SSF57667">
    <property type="entry name" value="beta-beta-alpha zinc fingers"/>
    <property type="match status" value="1"/>
</dbReference>
<keyword evidence="6" id="KW-0805">Transcription regulation</keyword>
<name>A0A9P6LUQ3_MORAP</name>
<dbReference type="InterPro" id="IPR013087">
    <property type="entry name" value="Znf_C2H2_type"/>
</dbReference>
<keyword evidence="3" id="KW-0677">Repeat</keyword>
<evidence type="ECO:0000256" key="5">
    <source>
        <dbReference type="ARBA" id="ARBA00022833"/>
    </source>
</evidence>
<evidence type="ECO:0000259" key="12">
    <source>
        <dbReference type="PROSITE" id="PS50157"/>
    </source>
</evidence>
<evidence type="ECO:0000313" key="14">
    <source>
        <dbReference type="Proteomes" id="UP000738359"/>
    </source>
</evidence>
<comment type="subcellular location">
    <subcellularLocation>
        <location evidence="1">Nucleus</location>
    </subcellularLocation>
</comment>
<dbReference type="PROSITE" id="PS50157">
    <property type="entry name" value="ZINC_FINGER_C2H2_2"/>
    <property type="match status" value="2"/>
</dbReference>
<dbReference type="AlphaFoldDB" id="A0A9P6LUQ3"/>
<dbReference type="OrthoDB" id="2441236at2759"/>
<feature type="region of interest" description="Disordered" evidence="11">
    <location>
        <begin position="516"/>
        <end position="568"/>
    </location>
</feature>
<evidence type="ECO:0000256" key="2">
    <source>
        <dbReference type="ARBA" id="ARBA00022723"/>
    </source>
</evidence>
<accession>A0A9P6LUQ3</accession>
<dbReference type="PANTHER" id="PTHR23233">
    <property type="entry name" value="SAL-LIKE PROTEIN"/>
    <property type="match status" value="1"/>
</dbReference>
<feature type="compositionally biased region" description="Low complexity" evidence="11">
    <location>
        <begin position="519"/>
        <end position="538"/>
    </location>
</feature>
<dbReference type="GO" id="GO:0008270">
    <property type="term" value="F:zinc ion binding"/>
    <property type="evidence" value="ECO:0007669"/>
    <property type="project" value="UniProtKB-KW"/>
</dbReference>
<feature type="region of interest" description="Disordered" evidence="11">
    <location>
        <begin position="1"/>
        <end position="45"/>
    </location>
</feature>
<dbReference type="Gene3D" id="3.30.160.60">
    <property type="entry name" value="Classic Zinc Finger"/>
    <property type="match status" value="2"/>
</dbReference>
<dbReference type="InterPro" id="IPR036236">
    <property type="entry name" value="Znf_C2H2_sf"/>
</dbReference>
<comment type="similarity">
    <text evidence="9">Belongs to the sal C2H2-type zinc-finger protein family.</text>
</comment>
<protein>
    <recommendedName>
        <fullName evidence="12">C2H2-type domain-containing protein</fullName>
    </recommendedName>
</protein>
<dbReference type="Proteomes" id="UP000738359">
    <property type="component" value="Unassembled WGS sequence"/>
</dbReference>
<keyword evidence="8" id="KW-0539">Nucleus</keyword>
<evidence type="ECO:0000256" key="3">
    <source>
        <dbReference type="ARBA" id="ARBA00022737"/>
    </source>
</evidence>
<evidence type="ECO:0000256" key="4">
    <source>
        <dbReference type="ARBA" id="ARBA00022771"/>
    </source>
</evidence>
<keyword evidence="7" id="KW-0804">Transcription</keyword>
<feature type="compositionally biased region" description="Basic and acidic residues" evidence="11">
    <location>
        <begin position="280"/>
        <end position="293"/>
    </location>
</feature>
<dbReference type="GO" id="GO:0000981">
    <property type="term" value="F:DNA-binding transcription factor activity, RNA polymerase II-specific"/>
    <property type="evidence" value="ECO:0007669"/>
    <property type="project" value="TreeGrafter"/>
</dbReference>
<organism evidence="13 14">
    <name type="scientific">Mortierella alpina</name>
    <name type="common">Oleaginous fungus</name>
    <name type="synonym">Mortierella renispora</name>
    <dbReference type="NCBI Taxonomy" id="64518"/>
    <lineage>
        <taxon>Eukaryota</taxon>
        <taxon>Fungi</taxon>
        <taxon>Fungi incertae sedis</taxon>
        <taxon>Mucoromycota</taxon>
        <taxon>Mortierellomycotina</taxon>
        <taxon>Mortierellomycetes</taxon>
        <taxon>Mortierellales</taxon>
        <taxon>Mortierellaceae</taxon>
        <taxon>Mortierella</taxon>
    </lineage>
</organism>